<evidence type="ECO:0000313" key="4">
    <source>
        <dbReference type="EMBL" id="TEB35917.1"/>
    </source>
</evidence>
<dbReference type="PANTHER" id="PTHR34883:SF15">
    <property type="entry name" value="EXTRACELLULAR SERINE-RICH PROTEIN"/>
    <property type="match status" value="1"/>
</dbReference>
<evidence type="ECO:0008006" key="6">
    <source>
        <dbReference type="Google" id="ProtNLM"/>
    </source>
</evidence>
<proteinExistence type="inferred from homology"/>
<keyword evidence="5" id="KW-1185">Reference proteome</keyword>
<dbReference type="SUPFAM" id="SSF49503">
    <property type="entry name" value="Cupredoxins"/>
    <property type="match status" value="2"/>
</dbReference>
<dbReference type="EMBL" id="QPFP01000006">
    <property type="protein sequence ID" value="TEB35917.1"/>
    <property type="molecule type" value="Genomic_DNA"/>
</dbReference>
<dbReference type="SUPFAM" id="SSF46950">
    <property type="entry name" value="Double-stranded DNA-binding domain"/>
    <property type="match status" value="1"/>
</dbReference>
<evidence type="ECO:0000256" key="2">
    <source>
        <dbReference type="SAM" id="MobiDB-lite"/>
    </source>
</evidence>
<comment type="caution">
    <text evidence="4">The sequence shown here is derived from an EMBL/GenBank/DDBJ whole genome shotgun (WGS) entry which is preliminary data.</text>
</comment>
<name>A0A4Y7TNX9_COPMI</name>
<feature type="chain" id="PRO_5021389415" description="Cupredoxin" evidence="3">
    <location>
        <begin position="21"/>
        <end position="453"/>
    </location>
</feature>
<accession>A0A4Y7TNX9</accession>
<dbReference type="AlphaFoldDB" id="A0A4Y7TNX9"/>
<feature type="region of interest" description="Disordered" evidence="2">
    <location>
        <begin position="363"/>
        <end position="383"/>
    </location>
</feature>
<dbReference type="Pfam" id="PF01984">
    <property type="entry name" value="dsDNA_bind"/>
    <property type="match status" value="1"/>
</dbReference>
<comment type="similarity">
    <text evidence="1">Belongs to the PDCD5 family.</text>
</comment>
<feature type="region of interest" description="Disordered" evidence="2">
    <location>
        <begin position="433"/>
        <end position="453"/>
    </location>
</feature>
<dbReference type="Gene3D" id="2.60.40.420">
    <property type="entry name" value="Cupredoxins - blue copper proteins"/>
    <property type="match status" value="2"/>
</dbReference>
<dbReference type="PANTHER" id="PTHR34883">
    <property type="entry name" value="SERINE-RICH PROTEIN, PUTATIVE-RELATED-RELATED"/>
    <property type="match status" value="1"/>
</dbReference>
<reference evidence="4 5" key="1">
    <citation type="journal article" date="2019" name="Nat. Ecol. Evol.">
        <title>Megaphylogeny resolves global patterns of mushroom evolution.</title>
        <authorList>
            <person name="Varga T."/>
            <person name="Krizsan K."/>
            <person name="Foldi C."/>
            <person name="Dima B."/>
            <person name="Sanchez-Garcia M."/>
            <person name="Sanchez-Ramirez S."/>
            <person name="Szollosi G.J."/>
            <person name="Szarkandi J.G."/>
            <person name="Papp V."/>
            <person name="Albert L."/>
            <person name="Andreopoulos W."/>
            <person name="Angelini C."/>
            <person name="Antonin V."/>
            <person name="Barry K.W."/>
            <person name="Bougher N.L."/>
            <person name="Buchanan P."/>
            <person name="Buyck B."/>
            <person name="Bense V."/>
            <person name="Catcheside P."/>
            <person name="Chovatia M."/>
            <person name="Cooper J."/>
            <person name="Damon W."/>
            <person name="Desjardin D."/>
            <person name="Finy P."/>
            <person name="Geml J."/>
            <person name="Haridas S."/>
            <person name="Hughes K."/>
            <person name="Justo A."/>
            <person name="Karasinski D."/>
            <person name="Kautmanova I."/>
            <person name="Kiss B."/>
            <person name="Kocsube S."/>
            <person name="Kotiranta H."/>
            <person name="LaButti K.M."/>
            <person name="Lechner B.E."/>
            <person name="Liimatainen K."/>
            <person name="Lipzen A."/>
            <person name="Lukacs Z."/>
            <person name="Mihaltcheva S."/>
            <person name="Morgado L.N."/>
            <person name="Niskanen T."/>
            <person name="Noordeloos M.E."/>
            <person name="Ohm R.A."/>
            <person name="Ortiz-Santana B."/>
            <person name="Ovrebo C."/>
            <person name="Racz N."/>
            <person name="Riley R."/>
            <person name="Savchenko A."/>
            <person name="Shiryaev A."/>
            <person name="Soop K."/>
            <person name="Spirin V."/>
            <person name="Szebenyi C."/>
            <person name="Tomsovsky M."/>
            <person name="Tulloss R.E."/>
            <person name="Uehling J."/>
            <person name="Grigoriev I.V."/>
            <person name="Vagvolgyi C."/>
            <person name="Papp T."/>
            <person name="Martin F.M."/>
            <person name="Miettinen O."/>
            <person name="Hibbett D.S."/>
            <person name="Nagy L.G."/>
        </authorList>
    </citation>
    <scope>NUCLEOTIDE SEQUENCE [LARGE SCALE GENOMIC DNA]</scope>
    <source>
        <strain evidence="4 5">FP101781</strain>
    </source>
</reference>
<keyword evidence="3" id="KW-0732">Signal</keyword>
<protein>
    <recommendedName>
        <fullName evidence="6">Cupredoxin</fullName>
    </recommendedName>
</protein>
<dbReference type="InterPro" id="IPR008972">
    <property type="entry name" value="Cupredoxin"/>
</dbReference>
<organism evidence="4 5">
    <name type="scientific">Coprinellus micaceus</name>
    <name type="common">Glistening ink-cap mushroom</name>
    <name type="synonym">Coprinus micaceus</name>
    <dbReference type="NCBI Taxonomy" id="71717"/>
    <lineage>
        <taxon>Eukaryota</taxon>
        <taxon>Fungi</taxon>
        <taxon>Dikarya</taxon>
        <taxon>Basidiomycota</taxon>
        <taxon>Agaricomycotina</taxon>
        <taxon>Agaricomycetes</taxon>
        <taxon>Agaricomycetidae</taxon>
        <taxon>Agaricales</taxon>
        <taxon>Agaricineae</taxon>
        <taxon>Psathyrellaceae</taxon>
        <taxon>Coprinellus</taxon>
    </lineage>
</organism>
<gene>
    <name evidence="4" type="ORF">FA13DRAFT_1706272</name>
</gene>
<dbReference type="Proteomes" id="UP000298030">
    <property type="component" value="Unassembled WGS sequence"/>
</dbReference>
<feature type="region of interest" description="Disordered" evidence="2">
    <location>
        <begin position="138"/>
        <end position="163"/>
    </location>
</feature>
<evidence type="ECO:0000313" key="5">
    <source>
        <dbReference type="Proteomes" id="UP000298030"/>
    </source>
</evidence>
<dbReference type="STRING" id="71717.A0A4Y7TNX9"/>
<dbReference type="InterPro" id="IPR052953">
    <property type="entry name" value="Ser-rich/MCO-related"/>
</dbReference>
<evidence type="ECO:0000256" key="3">
    <source>
        <dbReference type="SAM" id="SignalP"/>
    </source>
</evidence>
<dbReference type="OrthoDB" id="1921208at2759"/>
<dbReference type="GO" id="GO:0003677">
    <property type="term" value="F:DNA binding"/>
    <property type="evidence" value="ECO:0007669"/>
    <property type="project" value="InterPro"/>
</dbReference>
<sequence>MFSFKSLTLLALAALPAARAATFEVVVGGTNGLKYNPETVTAAPGDLVRFIFQQKNHTVTQSTFAQPCVKTDGGFDSGFVPVAEAQTEFPVAEFSVTSTDPVWIYCAQGTHCSAGGMVFAINPGERFAAFKAAATGAAPSGTSTTAGTATSTTATGTSSAPSSTATKDIKVIVGGPGALTFSPSNVQANVGDNIVFEFHQKNHAVIASTFDAPCVPLAASGFDSGFFPVADDATTFPTYTVRVNETKPIWAYCPQGNHCGQGMVFSVNAVETGDKTFQAFQDLAKQINGTSTTSTGGYGNGGLPAHDQQRKRCDCWSLRPRRPAMMGLYLRCTPDDPRASASWTHVYMFWILENRATISAEALQGGQQGGPSEEEQAKRAADEAQLRRDMLATILDVGARERLSRIALVSQQRSQQIEAILLRMAQGGQLRSKVEGAQGGGAKSTKPTIIRLT</sequence>
<dbReference type="InterPro" id="IPR002836">
    <property type="entry name" value="PDCD5-like"/>
</dbReference>
<evidence type="ECO:0000256" key="1">
    <source>
        <dbReference type="ARBA" id="ARBA00010490"/>
    </source>
</evidence>
<dbReference type="InterPro" id="IPR036883">
    <property type="entry name" value="PDCD5-like_sf"/>
</dbReference>
<dbReference type="Gene3D" id="1.10.8.140">
    <property type="entry name" value="PDCD5-like"/>
    <property type="match status" value="1"/>
</dbReference>
<feature type="signal peptide" evidence="3">
    <location>
        <begin position="1"/>
        <end position="20"/>
    </location>
</feature>
<dbReference type="CDD" id="cd00920">
    <property type="entry name" value="Cupredoxin"/>
    <property type="match status" value="2"/>
</dbReference>